<evidence type="ECO:0000313" key="3">
    <source>
        <dbReference type="Proteomes" id="UP000677228"/>
    </source>
</evidence>
<dbReference type="EMBL" id="CAJOBA010056538">
    <property type="protein sequence ID" value="CAF4292922.1"/>
    <property type="molecule type" value="Genomic_DNA"/>
</dbReference>
<evidence type="ECO:0000313" key="2">
    <source>
        <dbReference type="EMBL" id="CAF4292922.1"/>
    </source>
</evidence>
<name>A0A8S2FLF7_9BILA</name>
<reference evidence="1" key="1">
    <citation type="submission" date="2021-02" db="EMBL/GenBank/DDBJ databases">
        <authorList>
            <person name="Nowell W R."/>
        </authorList>
    </citation>
    <scope>NUCLEOTIDE SEQUENCE</scope>
</reference>
<dbReference type="Proteomes" id="UP000682733">
    <property type="component" value="Unassembled WGS sequence"/>
</dbReference>
<organism evidence="1 3">
    <name type="scientific">Didymodactylos carnosus</name>
    <dbReference type="NCBI Taxonomy" id="1234261"/>
    <lineage>
        <taxon>Eukaryota</taxon>
        <taxon>Metazoa</taxon>
        <taxon>Spiralia</taxon>
        <taxon>Gnathifera</taxon>
        <taxon>Rotifera</taxon>
        <taxon>Eurotatoria</taxon>
        <taxon>Bdelloidea</taxon>
        <taxon>Philodinida</taxon>
        <taxon>Philodinidae</taxon>
        <taxon>Didymodactylos</taxon>
    </lineage>
</organism>
<sequence length="479" mass="54939">MSAPLFTAQLRRPHSPEEHNEYNDFINDPSVRTVLTPRRKLLRSNLPLSAVNIDQCDRFAQSRYPFPPFSIHFETSAVSDKQVVEDLVKYFKISHKIDLDIASCRLSTNNCQHDECNMLVFVKTSDSFAEFYGDGVWSDQLCGHNITVLAKPSIPPQLCVILINVPYKLDINILEQDIKRDYPEVKTAVRLKNKDQFGTKLVKVVFKSAKTRDDVLRRGIMVINYLQYDCQEYLGQAHVLICSKCRGIGHFNKQCKQIETTCKVCGEKSLDIKQHRCSDINKCIHCGGEHRPNDPRCKVVKEYRADLTKKLLQHSENVHNSRVSLCASQFPSLGVAQRPVVPNTDSGKGWEMMPKVTDNTRMDTKLDEINNRLVMIMSTCDTMMMRNVELEKYMKEKEAKEEQLFRDVASVQTDVKIHSMELKHRLVPVVLDICKFIKTLNYDKMGRTLDAEFMTSVDKGIAILSKYCKNESLFSSNLV</sequence>
<evidence type="ECO:0000313" key="1">
    <source>
        <dbReference type="EMBL" id="CAF1504559.1"/>
    </source>
</evidence>
<comment type="caution">
    <text evidence="1">The sequence shown here is derived from an EMBL/GenBank/DDBJ whole genome shotgun (WGS) entry which is preliminary data.</text>
</comment>
<accession>A0A8S2FLF7</accession>
<dbReference type="Proteomes" id="UP000677228">
    <property type="component" value="Unassembled WGS sequence"/>
</dbReference>
<gene>
    <name evidence="1" type="ORF">OVA965_LOCUS37092</name>
    <name evidence="2" type="ORF">TMI583_LOCUS38148</name>
</gene>
<evidence type="ECO:0008006" key="4">
    <source>
        <dbReference type="Google" id="ProtNLM"/>
    </source>
</evidence>
<protein>
    <recommendedName>
        <fullName evidence="4">CCHC-type domain-containing protein</fullName>
    </recommendedName>
</protein>
<dbReference type="EMBL" id="CAJNOK010034496">
    <property type="protein sequence ID" value="CAF1504559.1"/>
    <property type="molecule type" value="Genomic_DNA"/>
</dbReference>
<proteinExistence type="predicted"/>
<dbReference type="AlphaFoldDB" id="A0A8S2FLF7"/>